<dbReference type="GeneID" id="70192629"/>
<comment type="caution">
    <text evidence="1">The sequence shown here is derived from an EMBL/GenBank/DDBJ whole genome shotgun (WGS) entry which is preliminary data.</text>
</comment>
<organism evidence="1 2">
    <name type="scientific">Microdochium trichocladiopsis</name>
    <dbReference type="NCBI Taxonomy" id="1682393"/>
    <lineage>
        <taxon>Eukaryota</taxon>
        <taxon>Fungi</taxon>
        <taxon>Dikarya</taxon>
        <taxon>Ascomycota</taxon>
        <taxon>Pezizomycotina</taxon>
        <taxon>Sordariomycetes</taxon>
        <taxon>Xylariomycetidae</taxon>
        <taxon>Xylariales</taxon>
        <taxon>Microdochiaceae</taxon>
        <taxon>Microdochium</taxon>
    </lineage>
</organism>
<sequence length="200" mass="22446">MADLSLSNSQYVGIGEERSLKSGATNSIYSAVRYSILTSASRPRAVTNNHRCIPPSGPHKMAIRSGTALTWVTVKDALEARPVLGECDTCSSHEWKIHAKLGEDWLTTGSTRTRDWDIFETHIKKLWISTTSGSCPTCAFIWRGLTHFIPKIEDVLTWPEECAKIRIHTHKSGKMPLHVQVKVLFEKELNRVIELYTAKG</sequence>
<dbReference type="RefSeq" id="XP_046003866.1">
    <property type="nucleotide sequence ID" value="XM_046163083.1"/>
</dbReference>
<protein>
    <submittedName>
        <fullName evidence="1">Uncharacterized protein</fullName>
    </submittedName>
</protein>
<dbReference type="AlphaFoldDB" id="A0A9P9BEU8"/>
<dbReference type="EMBL" id="JAGTJQ010000019">
    <property type="protein sequence ID" value="KAH7009205.1"/>
    <property type="molecule type" value="Genomic_DNA"/>
</dbReference>
<keyword evidence="2" id="KW-1185">Reference proteome</keyword>
<reference evidence="1" key="1">
    <citation type="journal article" date="2021" name="Nat. Commun.">
        <title>Genetic determinants of endophytism in the Arabidopsis root mycobiome.</title>
        <authorList>
            <person name="Mesny F."/>
            <person name="Miyauchi S."/>
            <person name="Thiergart T."/>
            <person name="Pickel B."/>
            <person name="Atanasova L."/>
            <person name="Karlsson M."/>
            <person name="Huettel B."/>
            <person name="Barry K.W."/>
            <person name="Haridas S."/>
            <person name="Chen C."/>
            <person name="Bauer D."/>
            <person name="Andreopoulos W."/>
            <person name="Pangilinan J."/>
            <person name="LaButti K."/>
            <person name="Riley R."/>
            <person name="Lipzen A."/>
            <person name="Clum A."/>
            <person name="Drula E."/>
            <person name="Henrissat B."/>
            <person name="Kohler A."/>
            <person name="Grigoriev I.V."/>
            <person name="Martin F.M."/>
            <person name="Hacquard S."/>
        </authorList>
    </citation>
    <scope>NUCLEOTIDE SEQUENCE</scope>
    <source>
        <strain evidence="1">MPI-CAGE-CH-0230</strain>
    </source>
</reference>
<name>A0A9P9BEU8_9PEZI</name>
<proteinExistence type="predicted"/>
<gene>
    <name evidence="1" type="ORF">B0I36DRAFT_60376</name>
</gene>
<evidence type="ECO:0000313" key="2">
    <source>
        <dbReference type="Proteomes" id="UP000756346"/>
    </source>
</evidence>
<evidence type="ECO:0000313" key="1">
    <source>
        <dbReference type="EMBL" id="KAH7009205.1"/>
    </source>
</evidence>
<dbReference type="Proteomes" id="UP000756346">
    <property type="component" value="Unassembled WGS sequence"/>
</dbReference>
<accession>A0A9P9BEU8</accession>